<evidence type="ECO:0000256" key="9">
    <source>
        <dbReference type="ARBA" id="ARBA00023239"/>
    </source>
</evidence>
<evidence type="ECO:0000256" key="2">
    <source>
        <dbReference type="ARBA" id="ARBA00012162"/>
    </source>
</evidence>
<dbReference type="EC" id="2.1.1.107" evidence="2"/>
<dbReference type="InterPro" id="IPR003043">
    <property type="entry name" value="Uropor_MeTrfase_CS"/>
</dbReference>
<evidence type="ECO:0000256" key="4">
    <source>
        <dbReference type="ARBA" id="ARBA00022573"/>
    </source>
</evidence>
<name>A0A9J6PNT9_9GAMM</name>
<dbReference type="GO" id="GO:0019354">
    <property type="term" value="P:siroheme biosynthetic process"/>
    <property type="evidence" value="ECO:0007669"/>
    <property type="project" value="InterPro"/>
</dbReference>
<dbReference type="FunFam" id="3.30.950.10:FF:000001">
    <property type="entry name" value="Siroheme synthase"/>
    <property type="match status" value="1"/>
</dbReference>
<keyword evidence="4" id="KW-0169">Cobalamin biosynthesis</keyword>
<evidence type="ECO:0000256" key="5">
    <source>
        <dbReference type="ARBA" id="ARBA00022603"/>
    </source>
</evidence>
<keyword evidence="10" id="KW-0627">Porphyrin biosynthesis</keyword>
<evidence type="ECO:0000256" key="12">
    <source>
        <dbReference type="ARBA" id="ARBA00025705"/>
    </source>
</evidence>
<dbReference type="NCBIfam" id="TIGR01469">
    <property type="entry name" value="cobA_cysG_Cterm"/>
    <property type="match status" value="1"/>
</dbReference>
<keyword evidence="8" id="KW-0560">Oxidoreductase</keyword>
<sequence length="278" mass="29721">MTVALSSLDKLLRGAMHGAEPGAVWLVGAGPGDVDLLTVKALRLIEQAQVLVYDRLVSAEILALAPADALCIDVGKTPGFHGMKQSQINQLLVDLARTGQQVIRLKGGDPFIFGRGGEEMSWAQQAGIPCHVVPGITAATGCAAACGIPLTHRAMAQSVRFITGHGRDGKPQPDWQSLQDPRQTLVFYMGLTWCEALSQQLIAHGRDAQTPVAIIERGTRRDQRVMITRLAELARCVAEQQPQSPSLLIIGDVVTLYRPAYSATSTLTPSASNALIDS</sequence>
<dbReference type="GO" id="GO:0009236">
    <property type="term" value="P:cobalamin biosynthetic process"/>
    <property type="evidence" value="ECO:0007669"/>
    <property type="project" value="UniProtKB-KW"/>
</dbReference>
<dbReference type="FunFam" id="3.40.1010.10:FF:000001">
    <property type="entry name" value="Siroheme synthase"/>
    <property type="match status" value="1"/>
</dbReference>
<keyword evidence="5 14" id="KW-0489">Methyltransferase</keyword>
<evidence type="ECO:0000313" key="16">
    <source>
        <dbReference type="EMBL" id="MCU5779969.1"/>
    </source>
</evidence>
<protein>
    <recommendedName>
        <fullName evidence="2">uroporphyrinogen-III C-methyltransferase</fullName>
        <ecNumber evidence="2">2.1.1.107</ecNumber>
    </recommendedName>
</protein>
<dbReference type="AlphaFoldDB" id="A0A9J6PNT9"/>
<proteinExistence type="inferred from homology"/>
<keyword evidence="7" id="KW-0949">S-adenosyl-L-methionine</keyword>
<dbReference type="Gene3D" id="3.40.1010.10">
    <property type="entry name" value="Cobalt-precorrin-4 Transmethylase, Domain 1"/>
    <property type="match status" value="1"/>
</dbReference>
<dbReference type="PANTHER" id="PTHR45790:SF3">
    <property type="entry name" value="S-ADENOSYL-L-METHIONINE-DEPENDENT UROPORPHYRINOGEN III METHYLTRANSFERASE, CHLOROPLASTIC"/>
    <property type="match status" value="1"/>
</dbReference>
<reference evidence="16" key="1">
    <citation type="submission" date="2022-09" db="EMBL/GenBank/DDBJ databases">
        <title>Winslowiella arboricola sp. nov., isolated from bleeding cankers on broadleaf hosts.</title>
        <authorList>
            <person name="Brady C."/>
            <person name="Kaur S."/>
            <person name="Crampton B."/>
            <person name="Maddock D."/>
            <person name="Arnold D."/>
            <person name="Denman S."/>
        </authorList>
    </citation>
    <scope>NUCLEOTIDE SEQUENCE</scope>
    <source>
        <strain evidence="16">BAC 15a-03b</strain>
    </source>
</reference>
<evidence type="ECO:0000256" key="1">
    <source>
        <dbReference type="ARBA" id="ARBA00005879"/>
    </source>
</evidence>
<dbReference type="GO" id="GO:0032259">
    <property type="term" value="P:methylation"/>
    <property type="evidence" value="ECO:0007669"/>
    <property type="project" value="UniProtKB-KW"/>
</dbReference>
<comment type="pathway">
    <text evidence="12">Porphyrin-containing compound metabolism; siroheme biosynthesis; precorrin-2 from uroporphyrinogen III: step 1/1.</text>
</comment>
<feature type="domain" description="Tetrapyrrole methylase" evidence="15">
    <location>
        <begin position="24"/>
        <end position="234"/>
    </location>
</feature>
<organism evidence="16 17">
    <name type="scientific">Winslowiella arboricola</name>
    <dbReference type="NCBI Taxonomy" id="2978220"/>
    <lineage>
        <taxon>Bacteria</taxon>
        <taxon>Pseudomonadati</taxon>
        <taxon>Pseudomonadota</taxon>
        <taxon>Gammaproteobacteria</taxon>
        <taxon>Enterobacterales</taxon>
        <taxon>Erwiniaceae</taxon>
        <taxon>Winslowiella</taxon>
    </lineage>
</organism>
<evidence type="ECO:0000256" key="13">
    <source>
        <dbReference type="ARBA" id="ARBA00060548"/>
    </source>
</evidence>
<dbReference type="Gene3D" id="3.30.950.10">
    <property type="entry name" value="Methyltransferase, Cobalt-precorrin-4 Transmethylase, Domain 2"/>
    <property type="match status" value="1"/>
</dbReference>
<dbReference type="RefSeq" id="WP_267144142.1">
    <property type="nucleotide sequence ID" value="NZ_JAODIL010000080.1"/>
</dbReference>
<comment type="caution">
    <text evidence="16">The sequence shown here is derived from an EMBL/GenBank/DDBJ whole genome shotgun (WGS) entry which is preliminary data.</text>
</comment>
<keyword evidence="17" id="KW-1185">Reference proteome</keyword>
<dbReference type="InterPro" id="IPR050161">
    <property type="entry name" value="Siro_Cobalamin_biosynth"/>
</dbReference>
<evidence type="ECO:0000259" key="15">
    <source>
        <dbReference type="Pfam" id="PF00590"/>
    </source>
</evidence>
<evidence type="ECO:0000256" key="11">
    <source>
        <dbReference type="ARBA" id="ARBA00023268"/>
    </source>
</evidence>
<keyword evidence="11" id="KW-0511">Multifunctional enzyme</keyword>
<evidence type="ECO:0000256" key="10">
    <source>
        <dbReference type="ARBA" id="ARBA00023244"/>
    </source>
</evidence>
<dbReference type="GO" id="GO:0016491">
    <property type="term" value="F:oxidoreductase activity"/>
    <property type="evidence" value="ECO:0007669"/>
    <property type="project" value="UniProtKB-KW"/>
</dbReference>
<dbReference type="InterPro" id="IPR035996">
    <property type="entry name" value="4pyrrol_Methylase_sf"/>
</dbReference>
<keyword evidence="9" id="KW-0456">Lyase</keyword>
<keyword evidence="3" id="KW-0597">Phosphoprotein</keyword>
<evidence type="ECO:0000256" key="6">
    <source>
        <dbReference type="ARBA" id="ARBA00022679"/>
    </source>
</evidence>
<dbReference type="PROSITE" id="PS00839">
    <property type="entry name" value="SUMT_1"/>
    <property type="match status" value="1"/>
</dbReference>
<keyword evidence="6 14" id="KW-0808">Transferase</keyword>
<evidence type="ECO:0000256" key="14">
    <source>
        <dbReference type="RuleBase" id="RU003960"/>
    </source>
</evidence>
<comment type="pathway">
    <text evidence="13">Cofactor biosynthesis; adenosylcobalamin biosynthesis; precorrin-2 from uroporphyrinogen III: step 1/1.</text>
</comment>
<dbReference type="InterPro" id="IPR014777">
    <property type="entry name" value="4pyrrole_Mease_sub1"/>
</dbReference>
<dbReference type="PROSITE" id="PS00840">
    <property type="entry name" value="SUMT_2"/>
    <property type="match status" value="1"/>
</dbReference>
<dbReference type="InterPro" id="IPR006366">
    <property type="entry name" value="CobA/CysG_C"/>
</dbReference>
<evidence type="ECO:0000256" key="3">
    <source>
        <dbReference type="ARBA" id="ARBA00022553"/>
    </source>
</evidence>
<gene>
    <name evidence="16" type="primary">cobA</name>
    <name evidence="16" type="ORF">N5923_20985</name>
</gene>
<dbReference type="CDD" id="cd11642">
    <property type="entry name" value="SUMT"/>
    <property type="match status" value="1"/>
</dbReference>
<evidence type="ECO:0000313" key="17">
    <source>
        <dbReference type="Proteomes" id="UP001064262"/>
    </source>
</evidence>
<dbReference type="GO" id="GO:0004851">
    <property type="term" value="F:uroporphyrin-III C-methyltransferase activity"/>
    <property type="evidence" value="ECO:0007669"/>
    <property type="project" value="UniProtKB-EC"/>
</dbReference>
<dbReference type="Proteomes" id="UP001064262">
    <property type="component" value="Unassembled WGS sequence"/>
</dbReference>
<dbReference type="EMBL" id="JAODIM010000043">
    <property type="protein sequence ID" value="MCU5779969.1"/>
    <property type="molecule type" value="Genomic_DNA"/>
</dbReference>
<evidence type="ECO:0000256" key="7">
    <source>
        <dbReference type="ARBA" id="ARBA00022691"/>
    </source>
</evidence>
<dbReference type="InterPro" id="IPR014776">
    <property type="entry name" value="4pyrrole_Mease_sub2"/>
</dbReference>
<accession>A0A9J6PNT9</accession>
<dbReference type="NCBIfam" id="NF004790">
    <property type="entry name" value="PRK06136.1"/>
    <property type="match status" value="1"/>
</dbReference>
<comment type="similarity">
    <text evidence="1 14">Belongs to the precorrin methyltransferase family.</text>
</comment>
<dbReference type="SUPFAM" id="SSF53790">
    <property type="entry name" value="Tetrapyrrole methylase"/>
    <property type="match status" value="1"/>
</dbReference>
<dbReference type="Pfam" id="PF00590">
    <property type="entry name" value="TP_methylase"/>
    <property type="match status" value="1"/>
</dbReference>
<dbReference type="PANTHER" id="PTHR45790">
    <property type="entry name" value="SIROHEME SYNTHASE-RELATED"/>
    <property type="match status" value="1"/>
</dbReference>
<dbReference type="InterPro" id="IPR000878">
    <property type="entry name" value="4pyrrol_Mease"/>
</dbReference>
<evidence type="ECO:0000256" key="8">
    <source>
        <dbReference type="ARBA" id="ARBA00023002"/>
    </source>
</evidence>
<dbReference type="GO" id="GO:0016829">
    <property type="term" value="F:lyase activity"/>
    <property type="evidence" value="ECO:0007669"/>
    <property type="project" value="UniProtKB-KW"/>
</dbReference>